<keyword evidence="2" id="KW-0040">ANK repeat</keyword>
<proteinExistence type="predicted"/>
<reference evidence="4 5" key="1">
    <citation type="submission" date="2015-09" db="EMBL/GenBank/DDBJ databases">
        <title>Draft genome of a European isolate of the apple canker pathogen Neonectria ditissima.</title>
        <authorList>
            <person name="Gomez-Cortecero A."/>
            <person name="Harrison R.J."/>
            <person name="Armitage A.D."/>
        </authorList>
    </citation>
    <scope>NUCLEOTIDE SEQUENCE [LARGE SCALE GENOMIC DNA]</scope>
    <source>
        <strain evidence="4 5">R09/05</strain>
    </source>
</reference>
<feature type="repeat" description="ANK" evidence="2">
    <location>
        <begin position="774"/>
        <end position="806"/>
    </location>
</feature>
<dbReference type="PANTHER" id="PTHR10039:SF16">
    <property type="entry name" value="GPI INOSITOL-DEACYLASE"/>
    <property type="match status" value="1"/>
</dbReference>
<dbReference type="InterPro" id="IPR031348">
    <property type="entry name" value="PigL_N"/>
</dbReference>
<dbReference type="InterPro" id="IPR036770">
    <property type="entry name" value="Ankyrin_rpt-contain_sf"/>
</dbReference>
<dbReference type="InterPro" id="IPR007111">
    <property type="entry name" value="NACHT_NTPase"/>
</dbReference>
<dbReference type="EMBL" id="LKCW01000040">
    <property type="protein sequence ID" value="KPM42954.1"/>
    <property type="molecule type" value="Genomic_DNA"/>
</dbReference>
<dbReference type="Pfam" id="PF17111">
    <property type="entry name" value="PigL_N"/>
    <property type="match status" value="1"/>
</dbReference>
<keyword evidence="1" id="KW-0677">Repeat</keyword>
<evidence type="ECO:0000259" key="3">
    <source>
        <dbReference type="PROSITE" id="PS50837"/>
    </source>
</evidence>
<dbReference type="OrthoDB" id="194358at2759"/>
<dbReference type="STRING" id="78410.A0A0P7BR80"/>
<evidence type="ECO:0000313" key="4">
    <source>
        <dbReference type="EMBL" id="KPM42954.1"/>
    </source>
</evidence>
<evidence type="ECO:0000256" key="1">
    <source>
        <dbReference type="ARBA" id="ARBA00022737"/>
    </source>
</evidence>
<evidence type="ECO:0000313" key="5">
    <source>
        <dbReference type="Proteomes" id="UP000050424"/>
    </source>
</evidence>
<dbReference type="PROSITE" id="PS50837">
    <property type="entry name" value="NACHT"/>
    <property type="match status" value="1"/>
</dbReference>
<protein>
    <recommendedName>
        <fullName evidence="3">NACHT domain-containing protein</fullName>
    </recommendedName>
</protein>
<dbReference type="InterPro" id="IPR002110">
    <property type="entry name" value="Ankyrin_rpt"/>
</dbReference>
<evidence type="ECO:0000256" key="2">
    <source>
        <dbReference type="PROSITE-ProRule" id="PRU00023"/>
    </source>
</evidence>
<dbReference type="SUPFAM" id="SSF48403">
    <property type="entry name" value="Ankyrin repeat"/>
    <property type="match status" value="1"/>
</dbReference>
<dbReference type="Gene3D" id="3.40.50.300">
    <property type="entry name" value="P-loop containing nucleotide triphosphate hydrolases"/>
    <property type="match status" value="1"/>
</dbReference>
<accession>A0A0P7BR80</accession>
<dbReference type="Proteomes" id="UP000050424">
    <property type="component" value="Unassembled WGS sequence"/>
</dbReference>
<dbReference type="InterPro" id="IPR056884">
    <property type="entry name" value="NPHP3-like_N"/>
</dbReference>
<dbReference type="PROSITE" id="PS50088">
    <property type="entry name" value="ANK_REPEAT"/>
    <property type="match status" value="1"/>
</dbReference>
<dbReference type="PANTHER" id="PTHR10039">
    <property type="entry name" value="AMELOGENIN"/>
    <property type="match status" value="1"/>
</dbReference>
<dbReference type="Pfam" id="PF24883">
    <property type="entry name" value="NPHP3_N"/>
    <property type="match status" value="1"/>
</dbReference>
<feature type="domain" description="NACHT" evidence="3">
    <location>
        <begin position="207"/>
        <end position="348"/>
    </location>
</feature>
<dbReference type="Gene3D" id="1.25.40.20">
    <property type="entry name" value="Ankyrin repeat-containing domain"/>
    <property type="match status" value="1"/>
</dbReference>
<organism evidence="4 5">
    <name type="scientific">Neonectria ditissima</name>
    <dbReference type="NCBI Taxonomy" id="78410"/>
    <lineage>
        <taxon>Eukaryota</taxon>
        <taxon>Fungi</taxon>
        <taxon>Dikarya</taxon>
        <taxon>Ascomycota</taxon>
        <taxon>Pezizomycotina</taxon>
        <taxon>Sordariomycetes</taxon>
        <taxon>Hypocreomycetidae</taxon>
        <taxon>Hypocreales</taxon>
        <taxon>Nectriaceae</taxon>
        <taxon>Neonectria</taxon>
    </lineage>
</organism>
<keyword evidence="5" id="KW-1185">Reference proteome</keyword>
<dbReference type="Pfam" id="PF00023">
    <property type="entry name" value="Ank"/>
    <property type="match status" value="1"/>
</dbReference>
<dbReference type="AlphaFoldDB" id="A0A0P7BR80"/>
<comment type="caution">
    <text evidence="4">The sequence shown here is derived from an EMBL/GenBank/DDBJ whole genome shotgun (WGS) entry which is preliminary data.</text>
</comment>
<gene>
    <name evidence="4" type="ORF">AK830_g3643</name>
</gene>
<name>A0A0P7BR80_9HYPO</name>
<dbReference type="InterPro" id="IPR027417">
    <property type="entry name" value="P-loop_NTPase"/>
</dbReference>
<sequence length="882" mass="100583">MRTIGLSTNILDVVQLAGRISKTCKSYIDGVADYPKDLRVICVETESLAIVLQGLQWLDKDDAQDACTISQLEGPVKQCQETIKSLNGLLPPATLPTGRKGAKRRKVQSALDTLAWPLKSEKARKLLDELMQFKSTMSMAIGGSLLKDVQVIKKTLSASQVQGVCRWFEQTNPSPNHNAASALYENETLTWILRSDEWINWINLKTRCVWIYGIPGAGKTVLAAYLIDQVRRLCESAEDPKPDYVYYYCYHGHNHDEAAPFLRWLISQLCRRKQAVPEKAYKVHQLNQQPGLQELLDILEAVLATSFRVFIVIDAVDESQPRTNLLKVIEDLAQDQRFSKIQLLVTSRKELEIERTMSEISSPVSMSNPLVEEDIKKFVRSQIQRGQFQKWPSELKDEVEESLSNGAKGMFRWAVCQLDILRRLRHVEKIKASLRNLPEGLDESYERIFYLIDPEDRELVRHCLRWICFRDSQEARGWEPELTVSILLDSYSFSIAKGLHFFDGDTLRERCGCLLSYIDLDEDEGDALVSFAHYTVREFLESRRTKTITSLFFAIGAEESHRDVYNTIFLGALDPKHERKDHHGAIVSNSKFKEYCLTWATTALQHESNLVPYELAVALMDPSKPHYKGYAPLINDIEWTNYSGDSQIHILVNMLCGDFVFLAKRFRHTIDATKAQFTFEARDYKSPSMDAPSWNFKGNIFEFFASIPPYSLQDSNPSTQLHLLLDWYGNAVNVNYTRLLHLHIGQHLHPHHYGYQCLIERLLQSGAEPQPRSCEVTPLQIAVARNDVESIELLLHSHADPNGTGEADNYEWDEDENLSIFCSLVGSSPLYIVRRFNPIGVATLGSAKAAIERLLLDHGAREFKLERLDGRWVATSETRSGH</sequence>
<dbReference type="SUPFAM" id="SSF52540">
    <property type="entry name" value="P-loop containing nucleoside triphosphate hydrolases"/>
    <property type="match status" value="1"/>
</dbReference>